<dbReference type="GO" id="GO:0016020">
    <property type="term" value="C:membrane"/>
    <property type="evidence" value="ECO:0007669"/>
    <property type="project" value="TreeGrafter"/>
</dbReference>
<dbReference type="Proteomes" id="UP000315636">
    <property type="component" value="Unassembled WGS sequence"/>
</dbReference>
<organism evidence="2 3">
    <name type="scientific">Melghirimyces algeriensis</name>
    <dbReference type="NCBI Taxonomy" id="910412"/>
    <lineage>
        <taxon>Bacteria</taxon>
        <taxon>Bacillati</taxon>
        <taxon>Bacillota</taxon>
        <taxon>Bacilli</taxon>
        <taxon>Bacillales</taxon>
        <taxon>Thermoactinomycetaceae</taxon>
        <taxon>Melghirimyces</taxon>
    </lineage>
</organism>
<dbReference type="InterPro" id="IPR050248">
    <property type="entry name" value="Polysacc_deacetylase_ArnD"/>
</dbReference>
<dbReference type="PANTHER" id="PTHR10587:SF80">
    <property type="entry name" value="CHITOOLIGOSACCHARIDE DEACETYLASE"/>
    <property type="match status" value="1"/>
</dbReference>
<proteinExistence type="predicted"/>
<dbReference type="GO" id="GO:0005975">
    <property type="term" value="P:carbohydrate metabolic process"/>
    <property type="evidence" value="ECO:0007669"/>
    <property type="project" value="InterPro"/>
</dbReference>
<name>A0A521C3E8_9BACL</name>
<dbReference type="PANTHER" id="PTHR10587">
    <property type="entry name" value="GLYCOSYL TRANSFERASE-RELATED"/>
    <property type="match status" value="1"/>
</dbReference>
<sequence length="328" mass="37797">MVRRLQKRWLIPVMIIVWLAAYSPSVTAYVQTVKSGAPKPVFNLRQDHELQKMIEQGARVRYEPPVNARVDRVWKAIPGYNGIEVDQDATYRLTVKQKKKKPIRWVYREVAPQVTMDQLGAQPIYRGNEKKPMVAFMINVAWGTKHLPRMLEILKEEGVHATFFLDGSWLKKHPNRAKKLIREGHEIGNHGYSHPMMSRVSRQRVQSEIRKTEDLINQLGVSSHYFAPPAGDFNRIVLEEAHQMKMKTVLWTVDTVDWRKSVTPEMINQRVANKVSNGSLILMHPTSRTVEALPKMIRTIKKKGLKLGTVDEVLSPRRVKPVEDGKSF</sequence>
<dbReference type="AlphaFoldDB" id="A0A521C3E8"/>
<dbReference type="CDD" id="cd10950">
    <property type="entry name" value="CE4_BsYlxY_like"/>
    <property type="match status" value="1"/>
</dbReference>
<evidence type="ECO:0000259" key="1">
    <source>
        <dbReference type="PROSITE" id="PS51677"/>
    </source>
</evidence>
<dbReference type="SUPFAM" id="SSF88713">
    <property type="entry name" value="Glycoside hydrolase/deacetylase"/>
    <property type="match status" value="1"/>
</dbReference>
<gene>
    <name evidence="2" type="ORF">SAMN06264849_103108</name>
</gene>
<dbReference type="Pfam" id="PF01522">
    <property type="entry name" value="Polysacc_deac_1"/>
    <property type="match status" value="1"/>
</dbReference>
<dbReference type="GO" id="GO:0016810">
    <property type="term" value="F:hydrolase activity, acting on carbon-nitrogen (but not peptide) bonds"/>
    <property type="evidence" value="ECO:0007669"/>
    <property type="project" value="InterPro"/>
</dbReference>
<reference evidence="2 3" key="1">
    <citation type="submission" date="2017-05" db="EMBL/GenBank/DDBJ databases">
        <authorList>
            <person name="Varghese N."/>
            <person name="Submissions S."/>
        </authorList>
    </citation>
    <scope>NUCLEOTIDE SEQUENCE [LARGE SCALE GENOMIC DNA]</scope>
    <source>
        <strain evidence="2 3">DSM 45474</strain>
    </source>
</reference>
<evidence type="ECO:0000313" key="2">
    <source>
        <dbReference type="EMBL" id="SMO53924.1"/>
    </source>
</evidence>
<feature type="domain" description="NodB homology" evidence="1">
    <location>
        <begin position="132"/>
        <end position="308"/>
    </location>
</feature>
<dbReference type="InterPro" id="IPR011330">
    <property type="entry name" value="Glyco_hydro/deAcase_b/a-brl"/>
</dbReference>
<evidence type="ECO:0000313" key="3">
    <source>
        <dbReference type="Proteomes" id="UP000315636"/>
    </source>
</evidence>
<dbReference type="InterPro" id="IPR002509">
    <property type="entry name" value="NODB_dom"/>
</dbReference>
<accession>A0A521C3E8</accession>
<dbReference type="OrthoDB" id="9812065at2"/>
<dbReference type="Gene3D" id="3.20.20.370">
    <property type="entry name" value="Glycoside hydrolase/deacetylase"/>
    <property type="match status" value="1"/>
</dbReference>
<dbReference type="PROSITE" id="PS51677">
    <property type="entry name" value="NODB"/>
    <property type="match status" value="1"/>
</dbReference>
<keyword evidence="3" id="KW-1185">Reference proteome</keyword>
<dbReference type="EMBL" id="FXTI01000003">
    <property type="protein sequence ID" value="SMO53924.1"/>
    <property type="molecule type" value="Genomic_DNA"/>
</dbReference>
<protein>
    <submittedName>
        <fullName evidence="2">Probable sporulation protein, polysaccharide deacetylase family</fullName>
    </submittedName>
</protein>